<organism evidence="1">
    <name type="scientific">viral metagenome</name>
    <dbReference type="NCBI Taxonomy" id="1070528"/>
    <lineage>
        <taxon>unclassified sequences</taxon>
        <taxon>metagenomes</taxon>
        <taxon>organismal metagenomes</taxon>
    </lineage>
</organism>
<sequence length="153" mass="17875">MIEFIHHTIPNQQWESNTGNREYKRILNIGNDAEIQNDIKKNKLKQSDNICINYMKELKLTNKINRRASQLQYRLIEGQGKAIYLIGVEDNGNVDGISMTNLMESINFLCKMIEIVNAKIDKIRIYYGNLENKYICTARIKLPNYIPEKYSSI</sequence>
<dbReference type="EMBL" id="MN739989">
    <property type="protein sequence ID" value="QHT81734.1"/>
    <property type="molecule type" value="Genomic_DNA"/>
</dbReference>
<dbReference type="AlphaFoldDB" id="A0A6C0HMV9"/>
<protein>
    <submittedName>
        <fullName evidence="1">Uncharacterized protein</fullName>
    </submittedName>
</protein>
<proteinExistence type="predicted"/>
<name>A0A6C0HMV9_9ZZZZ</name>
<accession>A0A6C0HMV9</accession>
<evidence type="ECO:0000313" key="1">
    <source>
        <dbReference type="EMBL" id="QHT81734.1"/>
    </source>
</evidence>
<reference evidence="1" key="1">
    <citation type="journal article" date="2020" name="Nature">
        <title>Giant virus diversity and host interactions through global metagenomics.</title>
        <authorList>
            <person name="Schulz F."/>
            <person name="Roux S."/>
            <person name="Paez-Espino D."/>
            <person name="Jungbluth S."/>
            <person name="Walsh D.A."/>
            <person name="Denef V.J."/>
            <person name="McMahon K.D."/>
            <person name="Konstantinidis K.T."/>
            <person name="Eloe-Fadrosh E.A."/>
            <person name="Kyrpides N.C."/>
            <person name="Woyke T."/>
        </authorList>
    </citation>
    <scope>NUCLEOTIDE SEQUENCE</scope>
    <source>
        <strain evidence="1">GVMAG-M-3300023184-13</strain>
    </source>
</reference>